<dbReference type="SMART" id="SM00028">
    <property type="entry name" value="TPR"/>
    <property type="match status" value="5"/>
</dbReference>
<feature type="region of interest" description="Disordered" evidence="6">
    <location>
        <begin position="947"/>
        <end position="1020"/>
    </location>
</feature>
<feature type="DNA-binding region" description="OmpR/PhoB-type" evidence="5">
    <location>
        <begin position="1"/>
        <end position="98"/>
    </location>
</feature>
<proteinExistence type="inferred from homology"/>
<evidence type="ECO:0000256" key="6">
    <source>
        <dbReference type="SAM" id="MobiDB-lite"/>
    </source>
</evidence>
<evidence type="ECO:0000256" key="3">
    <source>
        <dbReference type="ARBA" id="ARBA00023125"/>
    </source>
</evidence>
<feature type="domain" description="OmpR/PhoB-type" evidence="7">
    <location>
        <begin position="1"/>
        <end position="98"/>
    </location>
</feature>
<dbReference type="InterPro" id="IPR019734">
    <property type="entry name" value="TPR_rpt"/>
</dbReference>
<gene>
    <name evidence="8" type="ORF">ACFPIJ_56025</name>
</gene>
<dbReference type="InterPro" id="IPR011990">
    <property type="entry name" value="TPR-like_helical_dom_sf"/>
</dbReference>
<evidence type="ECO:0000256" key="5">
    <source>
        <dbReference type="PROSITE-ProRule" id="PRU01091"/>
    </source>
</evidence>
<dbReference type="SUPFAM" id="SSF48452">
    <property type="entry name" value="TPR-like"/>
    <property type="match status" value="3"/>
</dbReference>
<reference evidence="9" key="1">
    <citation type="journal article" date="2019" name="Int. J. Syst. Evol. Microbiol.">
        <title>The Global Catalogue of Microorganisms (GCM) 10K type strain sequencing project: providing services to taxonomists for standard genome sequencing and annotation.</title>
        <authorList>
            <consortium name="The Broad Institute Genomics Platform"/>
            <consortium name="The Broad Institute Genome Sequencing Center for Infectious Disease"/>
            <person name="Wu L."/>
            <person name="Ma J."/>
        </authorList>
    </citation>
    <scope>NUCLEOTIDE SEQUENCE [LARGE SCALE GENOMIC DNA]</scope>
    <source>
        <strain evidence="9">CGMCC 4.7152</strain>
    </source>
</reference>
<dbReference type="Pfam" id="PF13424">
    <property type="entry name" value="TPR_12"/>
    <property type="match status" value="1"/>
</dbReference>
<dbReference type="PROSITE" id="PS51755">
    <property type="entry name" value="OMPR_PHOB"/>
    <property type="match status" value="1"/>
</dbReference>
<accession>A0ABV9WFS4</accession>
<keyword evidence="9" id="KW-1185">Reference proteome</keyword>
<dbReference type="PRINTS" id="PR00364">
    <property type="entry name" value="DISEASERSIST"/>
</dbReference>
<dbReference type="Pfam" id="PF00486">
    <property type="entry name" value="Trans_reg_C"/>
    <property type="match status" value="1"/>
</dbReference>
<keyword evidence="4" id="KW-0804">Transcription</keyword>
<dbReference type="SMART" id="SM00862">
    <property type="entry name" value="Trans_reg_C"/>
    <property type="match status" value="1"/>
</dbReference>
<evidence type="ECO:0000313" key="9">
    <source>
        <dbReference type="Proteomes" id="UP001595912"/>
    </source>
</evidence>
<comment type="similarity">
    <text evidence="1">Belongs to the AfsR/DnrI/RedD regulatory family.</text>
</comment>
<dbReference type="SMART" id="SM01043">
    <property type="entry name" value="BTAD"/>
    <property type="match status" value="1"/>
</dbReference>
<comment type="caution">
    <text evidence="8">The sequence shown here is derived from an EMBL/GenBank/DDBJ whole genome shotgun (WGS) entry which is preliminary data.</text>
</comment>
<keyword evidence="2" id="KW-0805">Transcription regulation</keyword>
<dbReference type="Gene3D" id="1.10.10.10">
    <property type="entry name" value="Winged helix-like DNA-binding domain superfamily/Winged helix DNA-binding domain"/>
    <property type="match status" value="1"/>
</dbReference>
<dbReference type="Gene3D" id="1.25.40.10">
    <property type="entry name" value="Tetratricopeptide repeat domain"/>
    <property type="match status" value="2"/>
</dbReference>
<dbReference type="InterPro" id="IPR051677">
    <property type="entry name" value="AfsR-DnrI-RedD_regulator"/>
</dbReference>
<dbReference type="PANTHER" id="PTHR35807:SF1">
    <property type="entry name" value="TRANSCRIPTIONAL REGULATOR REDD"/>
    <property type="match status" value="1"/>
</dbReference>
<evidence type="ECO:0000259" key="7">
    <source>
        <dbReference type="PROSITE" id="PS51755"/>
    </source>
</evidence>
<organism evidence="8 9">
    <name type="scientific">Dactylosporangium cerinum</name>
    <dbReference type="NCBI Taxonomy" id="1434730"/>
    <lineage>
        <taxon>Bacteria</taxon>
        <taxon>Bacillati</taxon>
        <taxon>Actinomycetota</taxon>
        <taxon>Actinomycetes</taxon>
        <taxon>Micromonosporales</taxon>
        <taxon>Micromonosporaceae</taxon>
        <taxon>Dactylosporangium</taxon>
    </lineage>
</organism>
<dbReference type="RefSeq" id="WP_380127752.1">
    <property type="nucleotide sequence ID" value="NZ_JBHSIU010000112.1"/>
</dbReference>
<dbReference type="InterPro" id="IPR005158">
    <property type="entry name" value="BTAD"/>
</dbReference>
<protein>
    <submittedName>
        <fullName evidence="8">BTAD domain-containing putative transcriptional regulator</fullName>
    </submittedName>
</protein>
<dbReference type="SUPFAM" id="SSF46894">
    <property type="entry name" value="C-terminal effector domain of the bipartite response regulators"/>
    <property type="match status" value="1"/>
</dbReference>
<dbReference type="Gene3D" id="3.40.50.300">
    <property type="entry name" value="P-loop containing nucleotide triphosphate hydrolases"/>
    <property type="match status" value="1"/>
</dbReference>
<dbReference type="PANTHER" id="PTHR35807">
    <property type="entry name" value="TRANSCRIPTIONAL REGULATOR REDD-RELATED"/>
    <property type="match status" value="1"/>
</dbReference>
<dbReference type="InterPro" id="IPR001867">
    <property type="entry name" value="OmpR/PhoB-type_DNA-bd"/>
</dbReference>
<feature type="compositionally biased region" description="Low complexity" evidence="6">
    <location>
        <begin position="981"/>
        <end position="994"/>
    </location>
</feature>
<dbReference type="CDD" id="cd15831">
    <property type="entry name" value="BTAD"/>
    <property type="match status" value="1"/>
</dbReference>
<dbReference type="InterPro" id="IPR036388">
    <property type="entry name" value="WH-like_DNA-bd_sf"/>
</dbReference>
<dbReference type="Proteomes" id="UP001595912">
    <property type="component" value="Unassembled WGS sequence"/>
</dbReference>
<dbReference type="InterPro" id="IPR016032">
    <property type="entry name" value="Sig_transdc_resp-reg_C-effctor"/>
</dbReference>
<evidence type="ECO:0000313" key="8">
    <source>
        <dbReference type="EMBL" id="MFC5007102.1"/>
    </source>
</evidence>
<dbReference type="Pfam" id="PF00931">
    <property type="entry name" value="NB-ARC"/>
    <property type="match status" value="1"/>
</dbReference>
<name>A0ABV9WFS4_9ACTN</name>
<dbReference type="InterPro" id="IPR002182">
    <property type="entry name" value="NB-ARC"/>
</dbReference>
<evidence type="ECO:0000256" key="4">
    <source>
        <dbReference type="ARBA" id="ARBA00023163"/>
    </source>
</evidence>
<evidence type="ECO:0000256" key="2">
    <source>
        <dbReference type="ARBA" id="ARBA00023015"/>
    </source>
</evidence>
<keyword evidence="3 5" id="KW-0238">DNA-binding</keyword>
<dbReference type="EMBL" id="JBHSIU010000112">
    <property type="protein sequence ID" value="MFC5007102.1"/>
    <property type="molecule type" value="Genomic_DNA"/>
</dbReference>
<dbReference type="Pfam" id="PF03704">
    <property type="entry name" value="BTAD"/>
    <property type="match status" value="1"/>
</dbReference>
<sequence>MSHFQFRILGPVEIRRDGATVALGPPKQRMLLLVLLLHANQVLSLDRITDLLWQEDPPLSAQANVRTYCVRLRRVLADPDHAGGTRLVTRRPGFLVEVHDGELDLHTFDREFGAGRMLQQQGAVDAAAERLSAALAHWRGPAAAGVRRDAALSGLLDTLDEQRGDAVEALAAARLAQGRHAEVVAELRREVVTHPLRERLWELLMIAQYRSGDAAGALSTFQRARAVLAERIGIEPAAELTRLHGAILNRDETLLAATPTAAGPVLVPPRELPLDNPAFVERTAELDAMRTTLQTPGGPAVVVVHGPGGIGKSTFAVRAAHQVSARFPDGQLYADLHGAAAMPPAEPAAVLGRFLRALGVPEVQVPSDPEEAAGRFRSLTAARRLLVVLDNAADEAQVRPLLPAGPGCAAIVTSRRMLVTLESSHSMALGALSTQGALALLGRLCGAERVAAAGARAVELVRQCEHLPLAVRIAAARLAGRPDRPLAALADELREERHRLNGLRAGELAVRTCFQVSYQGLGDPTAARLFRLLALVRTPTFEPAVAAALLDVCTAEAEPALDRLAEAHLLSRTGGDRFAMHDLLRCFAAELADAMESTVDRRAAVARALSFYLGTVQQAVDVLRPNQRREEVPQLVGVPARVAVTTPAEALHWLDSEWPCLLAVARHVADGEPEHARFVLGLSAATIQYLPMRGRWDDIATLGTLSRRVAAALGDWRAESTARTMLAIVCRERGEYAAALDHLHDVLAARRAAQDERGIAATLSHLGLTHARRGDPVAALRCFEESAARYGSAGRRPAVGITRYEAGEVLLQLGDYERALGYLLESLQIRRAERDLVGEGITLTGLGKAYVRLGRPAQGARLLTLGLRRCQETGAQDSVWQALLWRAEAYRRLDRLDAAVADLTAALAVCRDAGLRVGEAYVLRLLAAVWHDCGQDQRAEACRRRAAVVPDRAPRPAGPVAPDDDWPPVRTGAPAREPRRAAPAQRTQPVQRPEPAQPPEPAQRTEPVARASGPGGQPAG</sequence>
<dbReference type="InterPro" id="IPR027417">
    <property type="entry name" value="P-loop_NTPase"/>
</dbReference>
<evidence type="ECO:0000256" key="1">
    <source>
        <dbReference type="ARBA" id="ARBA00005820"/>
    </source>
</evidence>
<dbReference type="SUPFAM" id="SSF52540">
    <property type="entry name" value="P-loop containing nucleoside triphosphate hydrolases"/>
    <property type="match status" value="1"/>
</dbReference>